<feature type="transmembrane region" description="Helical" evidence="8">
    <location>
        <begin position="17"/>
        <end position="39"/>
    </location>
</feature>
<keyword evidence="6" id="KW-0449">Lipoprotein</keyword>
<dbReference type="PANTHER" id="PTHR30429:SF3">
    <property type="entry name" value="LIPOPROTEIN"/>
    <property type="match status" value="1"/>
</dbReference>
<keyword evidence="3" id="KW-0732">Signal</keyword>
<evidence type="ECO:0000256" key="6">
    <source>
        <dbReference type="ARBA" id="ARBA00023288"/>
    </source>
</evidence>
<keyword evidence="5" id="KW-0564">Palmitate</keyword>
<reference evidence="9" key="2">
    <citation type="submission" date="2020-09" db="EMBL/GenBank/DDBJ databases">
        <authorList>
            <person name="Sun Q."/>
            <person name="Zhou Y."/>
        </authorList>
    </citation>
    <scope>NUCLEOTIDE SEQUENCE</scope>
    <source>
        <strain evidence="9">CGMCC 1.12813</strain>
    </source>
</reference>
<dbReference type="Pfam" id="PF03180">
    <property type="entry name" value="Lipoprotein_9"/>
    <property type="match status" value="1"/>
</dbReference>
<comment type="caution">
    <text evidence="9">The sequence shown here is derived from an EMBL/GenBank/DDBJ whole genome shotgun (WGS) entry which is preliminary data.</text>
</comment>
<comment type="similarity">
    <text evidence="2">Belongs to the NlpA lipoprotein family.</text>
</comment>
<dbReference type="RefSeq" id="WP_188511671.1">
    <property type="nucleotide sequence ID" value="NZ_BMGB01000002.1"/>
</dbReference>
<proteinExistence type="inferred from homology"/>
<accession>A0A916WN69</accession>
<feature type="region of interest" description="Disordered" evidence="7">
    <location>
        <begin position="42"/>
        <end position="66"/>
    </location>
</feature>
<sequence length="327" mass="34104">MSDQTPLVAPPKKRGRLYALIAIAVAVVIAIIVAITFAVSSGSDSSDAAGSTAGDDAITEGRGSPDEPVKIGVVGASDPYWEVYKEAAADAGISVEIVDFTDYAQPNPALTEGDLDLNQFQHIIYLAQYNESAGQDLTPVGATAIYPLGLYSTKYTSLDDIQDGETVAVPSDASNLARALLVLQAAGLIELEDGGSPFSTVDDVLDTSKVEVITLEAALTPTSLPDVAAAVINNDFVEDANLSFEDALATDDPADPSAQPYINIFAARAEDKDDEVLLELVDIFQKTQAVTDGVLEVSGGTAVLATTPVSELEESLATVQESYAATQ</sequence>
<gene>
    <name evidence="9" type="ORF">GCM10010979_31130</name>
</gene>
<dbReference type="InterPro" id="IPR004872">
    <property type="entry name" value="Lipoprotein_NlpA"/>
</dbReference>
<evidence type="ECO:0000313" key="10">
    <source>
        <dbReference type="Proteomes" id="UP000606922"/>
    </source>
</evidence>
<evidence type="ECO:0000313" key="9">
    <source>
        <dbReference type="EMBL" id="GGB14387.1"/>
    </source>
</evidence>
<dbReference type="Proteomes" id="UP000606922">
    <property type="component" value="Unassembled WGS sequence"/>
</dbReference>
<evidence type="ECO:0000256" key="7">
    <source>
        <dbReference type="SAM" id="MobiDB-lite"/>
    </source>
</evidence>
<evidence type="ECO:0000256" key="8">
    <source>
        <dbReference type="SAM" id="Phobius"/>
    </source>
</evidence>
<feature type="compositionally biased region" description="Low complexity" evidence="7">
    <location>
        <begin position="42"/>
        <end position="56"/>
    </location>
</feature>
<reference evidence="9" key="1">
    <citation type="journal article" date="2014" name="Int. J. Syst. Evol. Microbiol.">
        <title>Complete genome sequence of Corynebacterium casei LMG S-19264T (=DSM 44701T), isolated from a smear-ripened cheese.</title>
        <authorList>
            <consortium name="US DOE Joint Genome Institute (JGI-PGF)"/>
            <person name="Walter F."/>
            <person name="Albersmeier A."/>
            <person name="Kalinowski J."/>
            <person name="Ruckert C."/>
        </authorList>
    </citation>
    <scope>NUCLEOTIDE SEQUENCE</scope>
    <source>
        <strain evidence="9">CGMCC 1.12813</strain>
    </source>
</reference>
<evidence type="ECO:0000256" key="3">
    <source>
        <dbReference type="ARBA" id="ARBA00022729"/>
    </source>
</evidence>
<organism evidence="9 10">
    <name type="scientific">Conyzicola nivalis</name>
    <dbReference type="NCBI Taxonomy" id="1477021"/>
    <lineage>
        <taxon>Bacteria</taxon>
        <taxon>Bacillati</taxon>
        <taxon>Actinomycetota</taxon>
        <taxon>Actinomycetes</taxon>
        <taxon>Micrococcales</taxon>
        <taxon>Microbacteriaceae</taxon>
        <taxon>Conyzicola</taxon>
    </lineage>
</organism>
<dbReference type="SUPFAM" id="SSF53850">
    <property type="entry name" value="Periplasmic binding protein-like II"/>
    <property type="match status" value="1"/>
</dbReference>
<dbReference type="PANTHER" id="PTHR30429">
    <property type="entry name" value="D-METHIONINE-BINDING LIPOPROTEIN METQ"/>
    <property type="match status" value="1"/>
</dbReference>
<comment type="subcellular location">
    <subcellularLocation>
        <location evidence="1">Membrane</location>
        <topology evidence="1">Lipid-anchor</topology>
    </subcellularLocation>
</comment>
<keyword evidence="4 8" id="KW-0472">Membrane</keyword>
<evidence type="ECO:0000256" key="2">
    <source>
        <dbReference type="ARBA" id="ARBA00008973"/>
    </source>
</evidence>
<dbReference type="AlphaFoldDB" id="A0A916WN69"/>
<evidence type="ECO:0000256" key="5">
    <source>
        <dbReference type="ARBA" id="ARBA00023139"/>
    </source>
</evidence>
<keyword evidence="8" id="KW-1133">Transmembrane helix</keyword>
<keyword evidence="10" id="KW-1185">Reference proteome</keyword>
<protein>
    <submittedName>
        <fullName evidence="9">ABC transporter substrate-binding protein</fullName>
    </submittedName>
</protein>
<dbReference type="Gene3D" id="3.40.190.10">
    <property type="entry name" value="Periplasmic binding protein-like II"/>
    <property type="match status" value="2"/>
</dbReference>
<dbReference type="EMBL" id="BMGB01000002">
    <property type="protein sequence ID" value="GGB14387.1"/>
    <property type="molecule type" value="Genomic_DNA"/>
</dbReference>
<evidence type="ECO:0000256" key="4">
    <source>
        <dbReference type="ARBA" id="ARBA00023136"/>
    </source>
</evidence>
<name>A0A916WN69_9MICO</name>
<dbReference type="GO" id="GO:0016020">
    <property type="term" value="C:membrane"/>
    <property type="evidence" value="ECO:0007669"/>
    <property type="project" value="UniProtKB-SubCell"/>
</dbReference>
<keyword evidence="8" id="KW-0812">Transmembrane</keyword>
<evidence type="ECO:0000256" key="1">
    <source>
        <dbReference type="ARBA" id="ARBA00004635"/>
    </source>
</evidence>